<dbReference type="InterPro" id="IPR000086">
    <property type="entry name" value="NUDIX_hydrolase_dom"/>
</dbReference>
<dbReference type="InterPro" id="IPR051325">
    <property type="entry name" value="Nudix_hydrolase_domain"/>
</dbReference>
<dbReference type="GO" id="GO:0006167">
    <property type="term" value="P:AMP biosynthetic process"/>
    <property type="evidence" value="ECO:0007669"/>
    <property type="project" value="TreeGrafter"/>
</dbReference>
<dbReference type="PANTHER" id="PTHR21340">
    <property type="entry name" value="DIADENOSINE 5,5-P1,P4-TETRAPHOSPHATE PYROPHOSPHOHYDROLASE MUTT"/>
    <property type="match status" value="1"/>
</dbReference>
<dbReference type="InterPro" id="IPR015797">
    <property type="entry name" value="NUDIX_hydrolase-like_dom_sf"/>
</dbReference>
<dbReference type="Proteomes" id="UP001058872">
    <property type="component" value="Chromosome"/>
</dbReference>
<dbReference type="PROSITE" id="PS51462">
    <property type="entry name" value="NUDIX"/>
    <property type="match status" value="1"/>
</dbReference>
<dbReference type="Gene3D" id="3.90.79.10">
    <property type="entry name" value="Nucleoside Triphosphate Pyrophosphohydrolase"/>
    <property type="match status" value="1"/>
</dbReference>
<protein>
    <submittedName>
        <fullName evidence="2">NUDIX domain-containing protein</fullName>
    </submittedName>
</protein>
<dbReference type="RefSeq" id="WP_028145790.1">
    <property type="nucleotide sequence ID" value="NZ_CP028989.1"/>
</dbReference>
<accession>A0AAE9N8X4</accession>
<feature type="domain" description="Nudix hydrolase" evidence="1">
    <location>
        <begin position="10"/>
        <end position="160"/>
    </location>
</feature>
<name>A0AAE9N8X4_9BRAD</name>
<evidence type="ECO:0000313" key="3">
    <source>
        <dbReference type="Proteomes" id="UP001058872"/>
    </source>
</evidence>
<reference evidence="2" key="1">
    <citation type="submission" date="2018-04" db="EMBL/GenBank/DDBJ databases">
        <title>Genomes of Endosymbiotic and Endophytic Bradyrhizobium Publication status.</title>
        <authorList>
            <person name="Guha S."/>
            <person name="Jorrin B."/>
            <person name="Sarkar M."/>
            <person name="Poole P.S."/>
            <person name="DasGupta M."/>
        </authorList>
    </citation>
    <scope>NUCLEOTIDE SEQUENCE</scope>
    <source>
        <strain evidence="2">WBOS16</strain>
    </source>
</reference>
<dbReference type="PANTHER" id="PTHR21340:SF7">
    <property type="entry name" value="NUDIX HYDROLASE DOMAIN-CONTAINING PROTEIN"/>
    <property type="match status" value="1"/>
</dbReference>
<dbReference type="CDD" id="cd04662">
    <property type="entry name" value="NUDIX_Hydrolase"/>
    <property type="match status" value="1"/>
</dbReference>
<gene>
    <name evidence="2" type="ORF">DCM83_08710</name>
</gene>
<sequence>MAAVKKTSRRSTLSAGILAYRKGGARGLEVLLVHPGGPFWREKDDGAWSIPKGEIDANDVPENVAQREFAEELGPSASIGPLQALGEVRQRGGKRVIAFGGEGHFDPAALTSNTFDVEWPPRSGRRQSFPEVDRAEWFDIELARTKMLSAQVEFLDRLLAISAESVGK</sequence>
<organism evidence="2 3">
    <name type="scientific">Bradyrhizobium betae</name>
    <dbReference type="NCBI Taxonomy" id="244734"/>
    <lineage>
        <taxon>Bacteria</taxon>
        <taxon>Pseudomonadati</taxon>
        <taxon>Pseudomonadota</taxon>
        <taxon>Alphaproteobacteria</taxon>
        <taxon>Hyphomicrobiales</taxon>
        <taxon>Nitrobacteraceae</taxon>
        <taxon>Bradyrhizobium</taxon>
    </lineage>
</organism>
<dbReference type="AlphaFoldDB" id="A0AAE9N8X4"/>
<dbReference type="SUPFAM" id="SSF55811">
    <property type="entry name" value="Nudix"/>
    <property type="match status" value="1"/>
</dbReference>
<evidence type="ECO:0000313" key="2">
    <source>
        <dbReference type="EMBL" id="UUO65282.1"/>
    </source>
</evidence>
<dbReference type="GO" id="GO:0004081">
    <property type="term" value="F:bis(5'-nucleosyl)-tetraphosphatase (asymmetrical) activity"/>
    <property type="evidence" value="ECO:0007669"/>
    <property type="project" value="TreeGrafter"/>
</dbReference>
<proteinExistence type="predicted"/>
<evidence type="ECO:0000259" key="1">
    <source>
        <dbReference type="PROSITE" id="PS51462"/>
    </source>
</evidence>
<dbReference type="EMBL" id="CP028989">
    <property type="protein sequence ID" value="UUO65282.1"/>
    <property type="molecule type" value="Genomic_DNA"/>
</dbReference>
<dbReference type="GO" id="GO:0006754">
    <property type="term" value="P:ATP biosynthetic process"/>
    <property type="evidence" value="ECO:0007669"/>
    <property type="project" value="TreeGrafter"/>
</dbReference>
<dbReference type="Pfam" id="PF00293">
    <property type="entry name" value="NUDIX"/>
    <property type="match status" value="1"/>
</dbReference>